<dbReference type="InterPro" id="IPR036625">
    <property type="entry name" value="E3-bd_dom_sf"/>
</dbReference>
<feature type="compositionally biased region" description="Low complexity" evidence="5">
    <location>
        <begin position="109"/>
        <end position="124"/>
    </location>
</feature>
<dbReference type="OrthoDB" id="9805770at2"/>
<dbReference type="SUPFAM" id="SSF51230">
    <property type="entry name" value="Single hybrid motif"/>
    <property type="match status" value="1"/>
</dbReference>
<dbReference type="Proteomes" id="UP000271624">
    <property type="component" value="Unassembled WGS sequence"/>
</dbReference>
<dbReference type="InterPro" id="IPR001078">
    <property type="entry name" value="2-oxoacid_DH_actylTfrase"/>
</dbReference>
<keyword evidence="8" id="KW-0670">Pyruvate</keyword>
<evidence type="ECO:0000256" key="5">
    <source>
        <dbReference type="SAM" id="MobiDB-lite"/>
    </source>
</evidence>
<keyword evidence="3 4" id="KW-0450">Lipoyl</keyword>
<dbReference type="Pfam" id="PF00198">
    <property type="entry name" value="2-oxoacid_dh"/>
    <property type="match status" value="1"/>
</dbReference>
<dbReference type="InterPro" id="IPR045257">
    <property type="entry name" value="E2/Pdx1"/>
</dbReference>
<keyword evidence="4 8" id="KW-0808">Transferase</keyword>
<feature type="domain" description="Lipoyl-binding" evidence="6">
    <location>
        <begin position="3"/>
        <end position="78"/>
    </location>
</feature>
<dbReference type="FunFam" id="2.40.50.100:FF:000010">
    <property type="entry name" value="Acetyltransferase component of pyruvate dehydrogenase complex"/>
    <property type="match status" value="1"/>
</dbReference>
<dbReference type="SUPFAM" id="SSF47005">
    <property type="entry name" value="Peripheral subunit-binding domain of 2-oxo acid dehydrogenase complex"/>
    <property type="match status" value="1"/>
</dbReference>
<protein>
    <recommendedName>
        <fullName evidence="4">Dihydrolipoamide acetyltransferase component of pyruvate dehydrogenase complex</fullName>
        <ecNumber evidence="4">2.3.1.-</ecNumber>
    </recommendedName>
</protein>
<proteinExistence type="inferred from homology"/>
<dbReference type="Gene3D" id="3.30.559.10">
    <property type="entry name" value="Chloramphenicol acetyltransferase-like domain"/>
    <property type="match status" value="1"/>
</dbReference>
<organism evidence="8 9">
    <name type="scientific">Dulcicalothrix desertica PCC 7102</name>
    <dbReference type="NCBI Taxonomy" id="232991"/>
    <lineage>
        <taxon>Bacteria</taxon>
        <taxon>Bacillati</taxon>
        <taxon>Cyanobacteriota</taxon>
        <taxon>Cyanophyceae</taxon>
        <taxon>Nostocales</taxon>
        <taxon>Calotrichaceae</taxon>
        <taxon>Dulcicalothrix</taxon>
    </lineage>
</organism>
<dbReference type="Gene3D" id="4.10.320.10">
    <property type="entry name" value="E3-binding domain"/>
    <property type="match status" value="1"/>
</dbReference>
<dbReference type="RefSeq" id="WP_127082567.1">
    <property type="nucleotide sequence ID" value="NZ_RSCL01000010.1"/>
</dbReference>
<dbReference type="InterPro" id="IPR011053">
    <property type="entry name" value="Single_hybrid_motif"/>
</dbReference>
<dbReference type="CDD" id="cd06849">
    <property type="entry name" value="lipoyl_domain"/>
    <property type="match status" value="1"/>
</dbReference>
<dbReference type="InterPro" id="IPR000089">
    <property type="entry name" value="Biotin_lipoyl"/>
</dbReference>
<evidence type="ECO:0000313" key="9">
    <source>
        <dbReference type="Proteomes" id="UP000271624"/>
    </source>
</evidence>
<name>A0A3S1D6Q8_9CYAN</name>
<comment type="similarity">
    <text evidence="2 4">Belongs to the 2-oxoacid dehydrogenase family.</text>
</comment>
<dbReference type="PANTHER" id="PTHR23151">
    <property type="entry name" value="DIHYDROLIPOAMIDE ACETYL/SUCCINYL-TRANSFERASE-RELATED"/>
    <property type="match status" value="1"/>
</dbReference>
<sequence length="434" mass="45362">MSIYEVFMPALSSTMTEGKIVSWAKSPGDKVEKGETVVVVESDKADMDVESFYEGYLAHIIVQAGDSAPVGEAIAFIVETEAEIATAAAQATSTPQPVAQPVAVTSGASATATAQTSTANSNGSNHREGRVVASPRAKKLAKELKVELDKITTGSGPFGRIIAADIEALAGKAPTTAPVVAPVARVETPVYTPAPAAKPTPTPPAPVSVVPGTTTPFNTLQNAVNRSMVASLAVPVFRVGYTITTDALDKLYKQLKSKGVTMSALLAKAVAVTLQKHPLLNASYSDSGIVHHSGINIAVAVAMDDGGLITPVLQNADQIDIYSLSRNWKSLVERARAKQLQPDEYSTGTFTISNLGMFGVDTFDAILPPGTGSILAIGASRPQVVATPDGMFGVKQQMQVNITCDHRIIYGAHAAAFLKDLASCIETNTQSLTM</sequence>
<dbReference type="PROSITE" id="PS50968">
    <property type="entry name" value="BIOTINYL_LIPOYL"/>
    <property type="match status" value="1"/>
</dbReference>
<keyword evidence="4" id="KW-0012">Acyltransferase</keyword>
<dbReference type="GO" id="GO:0045254">
    <property type="term" value="C:pyruvate dehydrogenase complex"/>
    <property type="evidence" value="ECO:0007669"/>
    <property type="project" value="InterPro"/>
</dbReference>
<evidence type="ECO:0000256" key="4">
    <source>
        <dbReference type="RuleBase" id="RU003423"/>
    </source>
</evidence>
<dbReference type="PANTHER" id="PTHR23151:SF75">
    <property type="entry name" value="DIHYDROLIPOYLLYSINE-RESIDUE ACETYLTRANSFERASE COMPONENT 5 OF PYRUVATE DEHYDROGENASE COMPLEX, CHLOROPLASTIC"/>
    <property type="match status" value="1"/>
</dbReference>
<evidence type="ECO:0000259" key="7">
    <source>
        <dbReference type="PROSITE" id="PS51826"/>
    </source>
</evidence>
<dbReference type="GO" id="GO:0006086">
    <property type="term" value="P:pyruvate decarboxylation to acetyl-CoA"/>
    <property type="evidence" value="ECO:0007669"/>
    <property type="project" value="InterPro"/>
</dbReference>
<evidence type="ECO:0000256" key="2">
    <source>
        <dbReference type="ARBA" id="ARBA00007317"/>
    </source>
</evidence>
<gene>
    <name evidence="8" type="ORF">DSM106972_041440</name>
</gene>
<dbReference type="GO" id="GO:0004742">
    <property type="term" value="F:dihydrolipoyllysine-residue acetyltransferase activity"/>
    <property type="evidence" value="ECO:0007669"/>
    <property type="project" value="TreeGrafter"/>
</dbReference>
<evidence type="ECO:0000256" key="3">
    <source>
        <dbReference type="ARBA" id="ARBA00022823"/>
    </source>
</evidence>
<evidence type="ECO:0000256" key="1">
    <source>
        <dbReference type="ARBA" id="ARBA00001938"/>
    </source>
</evidence>
<dbReference type="Pfam" id="PF02817">
    <property type="entry name" value="E3_binding"/>
    <property type="match status" value="1"/>
</dbReference>
<dbReference type="PROSITE" id="PS00189">
    <property type="entry name" value="LIPOYL"/>
    <property type="match status" value="1"/>
</dbReference>
<dbReference type="PROSITE" id="PS51826">
    <property type="entry name" value="PSBD"/>
    <property type="match status" value="1"/>
</dbReference>
<feature type="region of interest" description="Disordered" evidence="5">
    <location>
        <begin position="109"/>
        <end position="135"/>
    </location>
</feature>
<dbReference type="InterPro" id="IPR004167">
    <property type="entry name" value="PSBD"/>
</dbReference>
<dbReference type="InterPro" id="IPR023213">
    <property type="entry name" value="CAT-like_dom_sf"/>
</dbReference>
<accession>A0A3S1D6Q8</accession>
<dbReference type="Gene3D" id="2.40.50.100">
    <property type="match status" value="1"/>
</dbReference>
<evidence type="ECO:0000259" key="6">
    <source>
        <dbReference type="PROSITE" id="PS50968"/>
    </source>
</evidence>
<dbReference type="EMBL" id="RSCL01000010">
    <property type="protein sequence ID" value="RUT04575.1"/>
    <property type="molecule type" value="Genomic_DNA"/>
</dbReference>
<comment type="caution">
    <text evidence="8">The sequence shown here is derived from an EMBL/GenBank/DDBJ whole genome shotgun (WGS) entry which is preliminary data.</text>
</comment>
<dbReference type="AlphaFoldDB" id="A0A3S1D6Q8"/>
<reference evidence="8" key="2">
    <citation type="journal article" date="2019" name="Genome Biol. Evol.">
        <title>Day and night: Metabolic profiles and evolutionary relationships of six axenic non-marine cyanobacteria.</title>
        <authorList>
            <person name="Will S.E."/>
            <person name="Henke P."/>
            <person name="Boedeker C."/>
            <person name="Huang S."/>
            <person name="Brinkmann H."/>
            <person name="Rohde M."/>
            <person name="Jarek M."/>
            <person name="Friedl T."/>
            <person name="Seufert S."/>
            <person name="Schumacher M."/>
            <person name="Overmann J."/>
            <person name="Neumann-Schaal M."/>
            <person name="Petersen J."/>
        </authorList>
    </citation>
    <scope>NUCLEOTIDE SEQUENCE [LARGE SCALE GENOMIC DNA]</scope>
    <source>
        <strain evidence="8">PCC 7102</strain>
    </source>
</reference>
<dbReference type="EC" id="2.3.1.-" evidence="4"/>
<keyword evidence="9" id="KW-1185">Reference proteome</keyword>
<reference evidence="8" key="1">
    <citation type="submission" date="2018-12" db="EMBL/GenBank/DDBJ databases">
        <authorList>
            <person name="Will S."/>
            <person name="Neumann-Schaal M."/>
            <person name="Henke P."/>
        </authorList>
    </citation>
    <scope>NUCLEOTIDE SEQUENCE</scope>
    <source>
        <strain evidence="8">PCC 7102</strain>
    </source>
</reference>
<dbReference type="InterPro" id="IPR003016">
    <property type="entry name" value="2-oxoA_DH_lipoyl-BS"/>
</dbReference>
<feature type="domain" description="Peripheral subunit-binding (PSBD)" evidence="7">
    <location>
        <begin position="132"/>
        <end position="170"/>
    </location>
</feature>
<comment type="cofactor">
    <cofactor evidence="1 4">
        <name>(R)-lipoate</name>
        <dbReference type="ChEBI" id="CHEBI:83088"/>
    </cofactor>
</comment>
<dbReference type="Pfam" id="PF00364">
    <property type="entry name" value="Biotin_lipoyl"/>
    <property type="match status" value="1"/>
</dbReference>
<evidence type="ECO:0000313" key="8">
    <source>
        <dbReference type="EMBL" id="RUT04575.1"/>
    </source>
</evidence>
<dbReference type="SUPFAM" id="SSF52777">
    <property type="entry name" value="CoA-dependent acyltransferases"/>
    <property type="match status" value="1"/>
</dbReference>